<name>D7EI11_TRICA</name>
<dbReference type="OrthoDB" id="2123594at2759"/>
<dbReference type="PhylomeDB" id="D7EI11"/>
<reference evidence="8 9" key="2">
    <citation type="journal article" date="2010" name="Nucleic Acids Res.">
        <title>BeetleBase in 2010: revisions to provide comprehensive genomic information for Tribolium castaneum.</title>
        <authorList>
            <person name="Kim H.S."/>
            <person name="Murphy T."/>
            <person name="Xia J."/>
            <person name="Caragea D."/>
            <person name="Park Y."/>
            <person name="Beeman R.W."/>
            <person name="Lorenzen M.D."/>
            <person name="Butcher S."/>
            <person name="Manak J.R."/>
            <person name="Brown S.J."/>
        </authorList>
    </citation>
    <scope>NUCLEOTIDE SEQUENCE [LARGE SCALE GENOMIC DNA]</scope>
    <source>
        <strain evidence="8 9">Georgia GA2</strain>
    </source>
</reference>
<dbReference type="OMA" id="EMPGMRV"/>
<dbReference type="AlphaFoldDB" id="D7EI11"/>
<keyword evidence="6" id="KW-0175">Coiled coil</keyword>
<protein>
    <submittedName>
        <fullName evidence="8">Enkurin-like Protein</fullName>
    </submittedName>
</protein>
<dbReference type="PANTHER" id="PTHR21490">
    <property type="entry name" value="ENKURIN-RELATED"/>
    <property type="match status" value="1"/>
</dbReference>
<evidence type="ECO:0000256" key="5">
    <source>
        <dbReference type="ARBA" id="ARBA00023273"/>
    </source>
</evidence>
<feature type="domain" description="Enkurin" evidence="7">
    <location>
        <begin position="175"/>
        <end position="267"/>
    </location>
</feature>
<feature type="coiled-coil region" evidence="6">
    <location>
        <begin position="205"/>
        <end position="262"/>
    </location>
</feature>
<dbReference type="HOGENOM" id="CLU_088051_0_0_1"/>
<reference evidence="8 9" key="1">
    <citation type="journal article" date="2008" name="Nature">
        <title>The genome of the model beetle and pest Tribolium castaneum.</title>
        <authorList>
            <consortium name="Tribolium Genome Sequencing Consortium"/>
            <person name="Richards S."/>
            <person name="Gibbs R.A."/>
            <person name="Weinstock G.M."/>
            <person name="Brown S.J."/>
            <person name="Denell R."/>
            <person name="Beeman R.W."/>
            <person name="Gibbs R."/>
            <person name="Beeman R.W."/>
            <person name="Brown S.J."/>
            <person name="Bucher G."/>
            <person name="Friedrich M."/>
            <person name="Grimmelikhuijzen C.J."/>
            <person name="Klingler M."/>
            <person name="Lorenzen M."/>
            <person name="Richards S."/>
            <person name="Roth S."/>
            <person name="Schroder R."/>
            <person name="Tautz D."/>
            <person name="Zdobnov E.M."/>
            <person name="Muzny D."/>
            <person name="Gibbs R.A."/>
            <person name="Weinstock G.M."/>
            <person name="Attaway T."/>
            <person name="Bell S."/>
            <person name="Buhay C.J."/>
            <person name="Chandrabose M.N."/>
            <person name="Chavez D."/>
            <person name="Clerk-Blankenburg K.P."/>
            <person name="Cree A."/>
            <person name="Dao M."/>
            <person name="Davis C."/>
            <person name="Chacko J."/>
            <person name="Dinh H."/>
            <person name="Dugan-Rocha S."/>
            <person name="Fowler G."/>
            <person name="Garner T.T."/>
            <person name="Garnes J."/>
            <person name="Gnirke A."/>
            <person name="Hawes A."/>
            <person name="Hernandez J."/>
            <person name="Hines S."/>
            <person name="Holder M."/>
            <person name="Hume J."/>
            <person name="Jhangiani S.N."/>
            <person name="Joshi V."/>
            <person name="Khan Z.M."/>
            <person name="Jackson L."/>
            <person name="Kovar C."/>
            <person name="Kowis A."/>
            <person name="Lee S."/>
            <person name="Lewis L.R."/>
            <person name="Margolis J."/>
            <person name="Morgan M."/>
            <person name="Nazareth L.V."/>
            <person name="Nguyen N."/>
            <person name="Okwuonu G."/>
            <person name="Parker D."/>
            <person name="Richards S."/>
            <person name="Ruiz S.J."/>
            <person name="Santibanez J."/>
            <person name="Savard J."/>
            <person name="Scherer S.E."/>
            <person name="Schneider B."/>
            <person name="Sodergren E."/>
            <person name="Tautz D."/>
            <person name="Vattahil S."/>
            <person name="Villasana D."/>
            <person name="White C.S."/>
            <person name="Wright R."/>
            <person name="Park Y."/>
            <person name="Beeman R.W."/>
            <person name="Lord J."/>
            <person name="Oppert B."/>
            <person name="Lorenzen M."/>
            <person name="Brown S."/>
            <person name="Wang L."/>
            <person name="Savard J."/>
            <person name="Tautz D."/>
            <person name="Richards S."/>
            <person name="Weinstock G."/>
            <person name="Gibbs R.A."/>
            <person name="Liu Y."/>
            <person name="Worley K."/>
            <person name="Weinstock G."/>
            <person name="Elsik C.G."/>
            <person name="Reese J.T."/>
            <person name="Elhaik E."/>
            <person name="Landan G."/>
            <person name="Graur D."/>
            <person name="Arensburger P."/>
            <person name="Atkinson P."/>
            <person name="Beeman R.W."/>
            <person name="Beidler J."/>
            <person name="Brown S.J."/>
            <person name="Demuth J.P."/>
            <person name="Drury D.W."/>
            <person name="Du Y.Z."/>
            <person name="Fujiwara H."/>
            <person name="Lorenzen M."/>
            <person name="Maselli V."/>
            <person name="Osanai M."/>
            <person name="Park Y."/>
            <person name="Robertson H.M."/>
            <person name="Tu Z."/>
            <person name="Wang J.J."/>
            <person name="Wang S."/>
            <person name="Richards S."/>
            <person name="Song H."/>
            <person name="Zhang L."/>
            <person name="Sodergren E."/>
            <person name="Werner D."/>
            <person name="Stanke M."/>
            <person name="Morgenstern B."/>
            <person name="Solovyev V."/>
            <person name="Kosarev P."/>
            <person name="Brown G."/>
            <person name="Chen H.C."/>
            <person name="Ermolaeva O."/>
            <person name="Hlavina W."/>
            <person name="Kapustin Y."/>
            <person name="Kiryutin B."/>
            <person name="Kitts P."/>
            <person name="Maglott D."/>
            <person name="Pruitt K."/>
            <person name="Sapojnikov V."/>
            <person name="Souvorov A."/>
            <person name="Mackey A.J."/>
            <person name="Waterhouse R.M."/>
            <person name="Wyder S."/>
            <person name="Zdobnov E.M."/>
            <person name="Zdobnov E.M."/>
            <person name="Wyder S."/>
            <person name="Kriventseva E.V."/>
            <person name="Kadowaki T."/>
            <person name="Bork P."/>
            <person name="Aranda M."/>
            <person name="Bao R."/>
            <person name="Beermann A."/>
            <person name="Berns N."/>
            <person name="Bolognesi R."/>
            <person name="Bonneton F."/>
            <person name="Bopp D."/>
            <person name="Brown S.J."/>
            <person name="Bucher G."/>
            <person name="Butts T."/>
            <person name="Chaumot A."/>
            <person name="Denell R.E."/>
            <person name="Ferrier D.E."/>
            <person name="Friedrich M."/>
            <person name="Gordon C.M."/>
            <person name="Jindra M."/>
            <person name="Klingler M."/>
            <person name="Lan Q."/>
            <person name="Lattorff H.M."/>
            <person name="Laudet V."/>
            <person name="von Levetsow C."/>
            <person name="Liu Z."/>
            <person name="Lutz R."/>
            <person name="Lynch J.A."/>
            <person name="da Fonseca R.N."/>
            <person name="Posnien N."/>
            <person name="Reuter R."/>
            <person name="Roth S."/>
            <person name="Savard J."/>
            <person name="Schinko J.B."/>
            <person name="Schmitt C."/>
            <person name="Schoppmeier M."/>
            <person name="Schroder R."/>
            <person name="Shippy T.D."/>
            <person name="Simonnet F."/>
            <person name="Marques-Souza H."/>
            <person name="Tautz D."/>
            <person name="Tomoyasu Y."/>
            <person name="Trauner J."/>
            <person name="Van der Zee M."/>
            <person name="Vervoort M."/>
            <person name="Wittkopp N."/>
            <person name="Wimmer E.A."/>
            <person name="Yang X."/>
            <person name="Jones A.K."/>
            <person name="Sattelle D.B."/>
            <person name="Ebert P.R."/>
            <person name="Nelson D."/>
            <person name="Scott J.G."/>
            <person name="Beeman R.W."/>
            <person name="Muthukrishnan S."/>
            <person name="Kramer K.J."/>
            <person name="Arakane Y."/>
            <person name="Beeman R.W."/>
            <person name="Zhu Q."/>
            <person name="Hogenkamp D."/>
            <person name="Dixit R."/>
            <person name="Oppert B."/>
            <person name="Jiang H."/>
            <person name="Zou Z."/>
            <person name="Marshall J."/>
            <person name="Elpidina E."/>
            <person name="Vinokurov K."/>
            <person name="Oppert C."/>
            <person name="Zou Z."/>
            <person name="Evans J."/>
            <person name="Lu Z."/>
            <person name="Zhao P."/>
            <person name="Sumathipala N."/>
            <person name="Altincicek B."/>
            <person name="Vilcinskas A."/>
            <person name="Williams M."/>
            <person name="Hultmark D."/>
            <person name="Hetru C."/>
            <person name="Jiang H."/>
            <person name="Grimmelikhuijzen C.J."/>
            <person name="Hauser F."/>
            <person name="Cazzamali G."/>
            <person name="Williamson M."/>
            <person name="Park Y."/>
            <person name="Li B."/>
            <person name="Tanaka Y."/>
            <person name="Predel R."/>
            <person name="Neupert S."/>
            <person name="Schachtner J."/>
            <person name="Verleyen P."/>
            <person name="Raible F."/>
            <person name="Bork P."/>
            <person name="Friedrich M."/>
            <person name="Walden K.K."/>
            <person name="Robertson H.M."/>
            <person name="Angeli S."/>
            <person name="Foret S."/>
            <person name="Bucher G."/>
            <person name="Schuetz S."/>
            <person name="Maleszka R."/>
            <person name="Wimmer E.A."/>
            <person name="Beeman R.W."/>
            <person name="Lorenzen M."/>
            <person name="Tomoyasu Y."/>
            <person name="Miller S.C."/>
            <person name="Grossmann D."/>
            <person name="Bucher G."/>
        </authorList>
    </citation>
    <scope>NUCLEOTIDE SEQUENCE [LARGE SCALE GENOMIC DNA]</scope>
    <source>
        <strain evidence="8 9">Georgia GA2</strain>
    </source>
</reference>
<evidence type="ECO:0000256" key="4">
    <source>
        <dbReference type="ARBA" id="ARBA00023212"/>
    </source>
</evidence>
<dbReference type="GO" id="GO:0005516">
    <property type="term" value="F:calmodulin binding"/>
    <property type="evidence" value="ECO:0000318"/>
    <property type="project" value="GO_Central"/>
</dbReference>
<dbReference type="PROSITE" id="PS51665">
    <property type="entry name" value="ENKURIN"/>
    <property type="match status" value="1"/>
</dbReference>
<keyword evidence="9" id="KW-1185">Reference proteome</keyword>
<dbReference type="InterPro" id="IPR052102">
    <property type="entry name" value="Enkurin_domain-protein"/>
</dbReference>
<dbReference type="KEGG" id="tca:658077"/>
<evidence type="ECO:0000313" key="9">
    <source>
        <dbReference type="Proteomes" id="UP000007266"/>
    </source>
</evidence>
<evidence type="ECO:0000313" key="8">
    <source>
        <dbReference type="EMBL" id="EFA12927.1"/>
    </source>
</evidence>
<dbReference type="InterPro" id="IPR027012">
    <property type="entry name" value="Enkurin_dom"/>
</dbReference>
<sequence length="276" mass="32421">MSIIAITHHDENINNIIIKPEYQYEGVREALKTKIKARLKATPATNIGIKRHATMGLAQETPPDPCDFLKKRSGKLSYSQKYQMKETPMKQFCQRKQRLFPTKEDIVQYNNRKKEEAIKEKNFISENIKTVLKMKPKEPEPRVVLEPHGESKRLIDGLEPIYIKSSAFGKTPGYLQSLIKKREKLHQMQKDARGVEKPKCRYIRRDEREELLEGLKHNWEELQKQYQGLPILTDTIPKINRKSKLEAELKQLEKDIVLVERHPYIYVYDDNILSVN</sequence>
<keyword evidence="5" id="KW-0966">Cell projection</keyword>
<keyword evidence="4" id="KW-0206">Cytoskeleton</keyword>
<evidence type="ECO:0000256" key="6">
    <source>
        <dbReference type="SAM" id="Coils"/>
    </source>
</evidence>
<evidence type="ECO:0000256" key="3">
    <source>
        <dbReference type="ARBA" id="ARBA00022490"/>
    </source>
</evidence>
<comment type="subcellular location">
    <subcellularLocation>
        <location evidence="1">Cell projection</location>
        <location evidence="1">Cilium</location>
    </subcellularLocation>
    <subcellularLocation>
        <location evidence="2">Cytoplasm</location>
        <location evidence="2">Cytoskeleton</location>
    </subcellularLocation>
</comment>
<accession>D7EI11</accession>
<dbReference type="PANTHER" id="PTHR21490:SF0">
    <property type="entry name" value="ENKURIN"/>
    <property type="match status" value="1"/>
</dbReference>
<dbReference type="Proteomes" id="UP000007266">
    <property type="component" value="Unassembled WGS sequence"/>
</dbReference>
<dbReference type="Pfam" id="PF13864">
    <property type="entry name" value="Enkurin"/>
    <property type="match status" value="1"/>
</dbReference>
<evidence type="ECO:0000259" key="7">
    <source>
        <dbReference type="PROSITE" id="PS51665"/>
    </source>
</evidence>
<organism evidence="8 9">
    <name type="scientific">Tribolium castaneum</name>
    <name type="common">Red flour beetle</name>
    <dbReference type="NCBI Taxonomy" id="7070"/>
    <lineage>
        <taxon>Eukaryota</taxon>
        <taxon>Metazoa</taxon>
        <taxon>Ecdysozoa</taxon>
        <taxon>Arthropoda</taxon>
        <taxon>Hexapoda</taxon>
        <taxon>Insecta</taxon>
        <taxon>Pterygota</taxon>
        <taxon>Neoptera</taxon>
        <taxon>Endopterygota</taxon>
        <taxon>Coleoptera</taxon>
        <taxon>Polyphaga</taxon>
        <taxon>Cucujiformia</taxon>
        <taxon>Tenebrionidae</taxon>
        <taxon>Tenebrionidae incertae sedis</taxon>
        <taxon>Tribolium</taxon>
    </lineage>
</organism>
<dbReference type="InParanoid" id="D7EI11"/>
<dbReference type="GO" id="GO:0005879">
    <property type="term" value="C:axonemal microtubule"/>
    <property type="evidence" value="ECO:0000318"/>
    <property type="project" value="GO_Central"/>
</dbReference>
<gene>
    <name evidence="8" type="primary">AUGUSTUS-3.0.2_10473</name>
    <name evidence="8" type="ORF">TcasGA2_TC010473</name>
</gene>
<keyword evidence="3" id="KW-0963">Cytoplasm</keyword>
<dbReference type="GO" id="GO:0001669">
    <property type="term" value="C:acrosomal vesicle"/>
    <property type="evidence" value="ECO:0000318"/>
    <property type="project" value="GO_Central"/>
</dbReference>
<evidence type="ECO:0000256" key="1">
    <source>
        <dbReference type="ARBA" id="ARBA00004138"/>
    </source>
</evidence>
<evidence type="ECO:0000256" key="2">
    <source>
        <dbReference type="ARBA" id="ARBA00004245"/>
    </source>
</evidence>
<dbReference type="STRING" id="7070.D7EI11"/>
<dbReference type="FunCoup" id="D7EI11">
    <property type="interactions" value="22"/>
</dbReference>
<proteinExistence type="predicted"/>
<dbReference type="eggNOG" id="ENOG502QT8E">
    <property type="taxonomic scope" value="Eukaryota"/>
</dbReference>
<dbReference type="EMBL" id="KQ972204">
    <property type="protein sequence ID" value="EFA12927.1"/>
    <property type="molecule type" value="Genomic_DNA"/>
</dbReference>